<dbReference type="InterPro" id="IPR036322">
    <property type="entry name" value="WD40_repeat_dom_sf"/>
</dbReference>
<dbReference type="InterPro" id="IPR015943">
    <property type="entry name" value="WD40/YVTN_repeat-like_dom_sf"/>
</dbReference>
<dbReference type="AlphaFoldDB" id="A0A9P0H697"/>
<dbReference type="GO" id="GO:0032527">
    <property type="term" value="P:protein exit from endoplasmic reticulum"/>
    <property type="evidence" value="ECO:0007669"/>
    <property type="project" value="TreeGrafter"/>
</dbReference>
<reference evidence="1" key="1">
    <citation type="submission" date="2022-01" db="EMBL/GenBank/DDBJ databases">
        <authorList>
            <person name="King R."/>
        </authorList>
    </citation>
    <scope>NUCLEOTIDE SEQUENCE</scope>
</reference>
<dbReference type="EMBL" id="OV725079">
    <property type="protein sequence ID" value="CAH1396126.1"/>
    <property type="molecule type" value="Genomic_DNA"/>
</dbReference>
<accession>A0A9P0H697</accession>
<evidence type="ECO:0000313" key="2">
    <source>
        <dbReference type="Proteomes" id="UP001152798"/>
    </source>
</evidence>
<protein>
    <submittedName>
        <fullName evidence="1">Uncharacterized protein</fullName>
    </submittedName>
</protein>
<proteinExistence type="predicted"/>
<dbReference type="GO" id="GO:0005737">
    <property type="term" value="C:cytoplasm"/>
    <property type="evidence" value="ECO:0007669"/>
    <property type="project" value="GOC"/>
</dbReference>
<dbReference type="SUPFAM" id="SSF50978">
    <property type="entry name" value="WD40 repeat-like"/>
    <property type="match status" value="1"/>
</dbReference>
<dbReference type="PANTHER" id="PTHR23287">
    <property type="entry name" value="RUBY-EYE2-LIKE PROTEIN"/>
    <property type="match status" value="1"/>
</dbReference>
<name>A0A9P0H697_NEZVI</name>
<dbReference type="Gene3D" id="2.130.10.10">
    <property type="entry name" value="YVTN repeat-like/Quinoprotein amine dehydrogenase"/>
    <property type="match status" value="1"/>
</dbReference>
<sequence length="122" mass="14033">MSSPKLEEEGVLREWAPLSKLLHQIPMKMRQGMFLEDLRFTSVDATTECIVLGSNCGTCFWYDRGTHYVQHLRPEIERYTVDGLHKTRVTALEWSMNGQKLFSGDSDGVVVFTEMDFVMVIL</sequence>
<gene>
    <name evidence="1" type="ORF">NEZAVI_LOCUS6253</name>
</gene>
<dbReference type="OrthoDB" id="9930272at2759"/>
<dbReference type="Proteomes" id="UP001152798">
    <property type="component" value="Chromosome 3"/>
</dbReference>
<keyword evidence="2" id="KW-1185">Reference proteome</keyword>
<organism evidence="1 2">
    <name type="scientific">Nezara viridula</name>
    <name type="common">Southern green stink bug</name>
    <name type="synonym">Cimex viridulus</name>
    <dbReference type="NCBI Taxonomy" id="85310"/>
    <lineage>
        <taxon>Eukaryota</taxon>
        <taxon>Metazoa</taxon>
        <taxon>Ecdysozoa</taxon>
        <taxon>Arthropoda</taxon>
        <taxon>Hexapoda</taxon>
        <taxon>Insecta</taxon>
        <taxon>Pterygota</taxon>
        <taxon>Neoptera</taxon>
        <taxon>Paraneoptera</taxon>
        <taxon>Hemiptera</taxon>
        <taxon>Heteroptera</taxon>
        <taxon>Panheteroptera</taxon>
        <taxon>Pentatomomorpha</taxon>
        <taxon>Pentatomoidea</taxon>
        <taxon>Pentatomidae</taxon>
        <taxon>Pentatominae</taxon>
        <taxon>Nezara</taxon>
    </lineage>
</organism>
<dbReference type="PANTHER" id="PTHR23287:SF16">
    <property type="entry name" value="TECTONIN BETA-PROPELLER REPEAT-CONTAINING PROTEIN 2"/>
    <property type="match status" value="1"/>
</dbReference>
<evidence type="ECO:0000313" key="1">
    <source>
        <dbReference type="EMBL" id="CAH1396126.1"/>
    </source>
</evidence>